<comment type="caution">
    <text evidence="2">The sequence shown here is derived from an EMBL/GenBank/DDBJ whole genome shotgun (WGS) entry which is preliminary data.</text>
</comment>
<evidence type="ECO:0000313" key="2">
    <source>
        <dbReference type="EMBL" id="PIP17311.1"/>
    </source>
</evidence>
<dbReference type="EMBL" id="PCRH01000015">
    <property type="protein sequence ID" value="PIP17311.1"/>
    <property type="molecule type" value="Genomic_DNA"/>
</dbReference>
<gene>
    <name evidence="2" type="ORF">COX44_00585</name>
</gene>
<reference evidence="2 3" key="1">
    <citation type="submission" date="2017-09" db="EMBL/GenBank/DDBJ databases">
        <title>Depth-based differentiation of microbial function through sediment-hosted aquifers and enrichment of novel symbionts in the deep terrestrial subsurface.</title>
        <authorList>
            <person name="Probst A.J."/>
            <person name="Ladd B."/>
            <person name="Jarett J.K."/>
            <person name="Geller-Mcgrath D.E."/>
            <person name="Sieber C.M."/>
            <person name="Emerson J.B."/>
            <person name="Anantharaman K."/>
            <person name="Thomas B.C."/>
            <person name="Malmstrom R."/>
            <person name="Stieglmeier M."/>
            <person name="Klingl A."/>
            <person name="Woyke T."/>
            <person name="Ryan C.M."/>
            <person name="Banfield J.F."/>
        </authorList>
    </citation>
    <scope>NUCLEOTIDE SEQUENCE [LARGE SCALE GENOMIC DNA]</scope>
    <source>
        <strain evidence="2">CG23_combo_of_CG06-09_8_20_14_all_37_13</strain>
    </source>
</reference>
<feature type="region of interest" description="Disordered" evidence="1">
    <location>
        <begin position="1"/>
        <end position="32"/>
    </location>
</feature>
<dbReference type="Proteomes" id="UP000231480">
    <property type="component" value="Unassembled WGS sequence"/>
</dbReference>
<dbReference type="AlphaFoldDB" id="A0A2G9YFL2"/>
<evidence type="ECO:0000313" key="3">
    <source>
        <dbReference type="Proteomes" id="UP000231480"/>
    </source>
</evidence>
<proteinExistence type="predicted"/>
<feature type="compositionally biased region" description="Basic and acidic residues" evidence="1">
    <location>
        <begin position="10"/>
        <end position="24"/>
    </location>
</feature>
<name>A0A2G9YFL2_9BACT</name>
<accession>A0A2G9YFL2</accession>
<organism evidence="2 3">
    <name type="scientific">Candidatus Portnoybacteria bacterium CG23_combo_of_CG06-09_8_20_14_all_37_13</name>
    <dbReference type="NCBI Taxonomy" id="1974819"/>
    <lineage>
        <taxon>Bacteria</taxon>
        <taxon>Candidatus Portnoyibacteriota</taxon>
    </lineage>
</organism>
<protein>
    <submittedName>
        <fullName evidence="2">Uncharacterized protein</fullName>
    </submittedName>
</protein>
<sequence>MSFENPNLDNESHKSMQGDLRQEQIPESEFTPELLERIEKSKIEIDDKINLMLTKGDLKPASETLLVIKTWHEDGLTEHMSEEDVQESLSVIRALGLPYRLGERKTVEEPYSTEDEPDRQKFFRRDQMNILIGRTSEDLEFLERALKSNSDEMVGKAFGFPPTAIEAFVGKREVLDRQSLPLDIQHSDGVLFSSPTLSRDNWQEEIKRGQLYGEFIKKISPKLYGKMRSKALEILENPEN</sequence>
<evidence type="ECO:0000256" key="1">
    <source>
        <dbReference type="SAM" id="MobiDB-lite"/>
    </source>
</evidence>